<dbReference type="Proteomes" id="UP000178425">
    <property type="component" value="Unassembled WGS sequence"/>
</dbReference>
<dbReference type="AlphaFoldDB" id="A0A1F5WTZ1"/>
<sequence length="82" mass="8695">MGNIWLLAAVGAVAGFLLSGILLTFFGTVVLTVTIISLNVWLFTRQRIADTSGACAEFLFVLSLSAGLVIGMLLVSIYKMIA</sequence>
<feature type="transmembrane region" description="Helical" evidence="1">
    <location>
        <begin position="5"/>
        <end position="38"/>
    </location>
</feature>
<evidence type="ECO:0000313" key="2">
    <source>
        <dbReference type="EMBL" id="OGF79110.1"/>
    </source>
</evidence>
<protein>
    <submittedName>
        <fullName evidence="2">Uncharacterized protein</fullName>
    </submittedName>
</protein>
<dbReference type="EMBL" id="MFHI01000010">
    <property type="protein sequence ID" value="OGF79110.1"/>
    <property type="molecule type" value="Genomic_DNA"/>
</dbReference>
<evidence type="ECO:0000313" key="3">
    <source>
        <dbReference type="Proteomes" id="UP000178425"/>
    </source>
</evidence>
<organism evidence="2 3">
    <name type="scientific">Candidatus Giovannonibacteria bacterium RIFCSPHIGHO2_02_43_13</name>
    <dbReference type="NCBI Taxonomy" id="1798330"/>
    <lineage>
        <taxon>Bacteria</taxon>
        <taxon>Candidatus Giovannoniibacteriota</taxon>
    </lineage>
</organism>
<comment type="caution">
    <text evidence="2">The sequence shown here is derived from an EMBL/GenBank/DDBJ whole genome shotgun (WGS) entry which is preliminary data.</text>
</comment>
<proteinExistence type="predicted"/>
<feature type="transmembrane region" description="Helical" evidence="1">
    <location>
        <begin position="58"/>
        <end position="78"/>
    </location>
</feature>
<name>A0A1F5WTZ1_9BACT</name>
<accession>A0A1F5WTZ1</accession>
<keyword evidence="1" id="KW-0812">Transmembrane</keyword>
<evidence type="ECO:0000256" key="1">
    <source>
        <dbReference type="SAM" id="Phobius"/>
    </source>
</evidence>
<reference evidence="2 3" key="1">
    <citation type="journal article" date="2016" name="Nat. Commun.">
        <title>Thousands of microbial genomes shed light on interconnected biogeochemical processes in an aquifer system.</title>
        <authorList>
            <person name="Anantharaman K."/>
            <person name="Brown C.T."/>
            <person name="Hug L.A."/>
            <person name="Sharon I."/>
            <person name="Castelle C.J."/>
            <person name="Probst A.J."/>
            <person name="Thomas B.C."/>
            <person name="Singh A."/>
            <person name="Wilkins M.J."/>
            <person name="Karaoz U."/>
            <person name="Brodie E.L."/>
            <person name="Williams K.H."/>
            <person name="Hubbard S.S."/>
            <person name="Banfield J.F."/>
        </authorList>
    </citation>
    <scope>NUCLEOTIDE SEQUENCE [LARGE SCALE GENOMIC DNA]</scope>
</reference>
<keyword evidence="1" id="KW-1133">Transmembrane helix</keyword>
<gene>
    <name evidence="2" type="ORF">A2W54_00995</name>
</gene>
<keyword evidence="1" id="KW-0472">Membrane</keyword>